<evidence type="ECO:0000256" key="1">
    <source>
        <dbReference type="ARBA" id="ARBA00004123"/>
    </source>
</evidence>
<dbReference type="GO" id="GO:0000398">
    <property type="term" value="P:mRNA splicing, via spliceosome"/>
    <property type="evidence" value="ECO:0007669"/>
    <property type="project" value="TreeGrafter"/>
</dbReference>
<dbReference type="InterPro" id="IPR000504">
    <property type="entry name" value="RRM_dom"/>
</dbReference>
<keyword evidence="3 6" id="KW-0694">RNA-binding</keyword>
<dbReference type="GO" id="GO:0003723">
    <property type="term" value="F:RNA binding"/>
    <property type="evidence" value="ECO:0007669"/>
    <property type="project" value="UniProtKB-UniRule"/>
</dbReference>
<evidence type="ECO:0000256" key="6">
    <source>
        <dbReference type="PROSITE-ProRule" id="PRU00176"/>
    </source>
</evidence>
<dbReference type="PROSITE" id="PS50102">
    <property type="entry name" value="RRM"/>
    <property type="match status" value="1"/>
</dbReference>
<dbReference type="CDD" id="cd12365">
    <property type="entry name" value="RRM_RNPS1"/>
    <property type="match status" value="1"/>
</dbReference>
<dbReference type="GO" id="GO:0005737">
    <property type="term" value="C:cytoplasm"/>
    <property type="evidence" value="ECO:0007669"/>
    <property type="project" value="TreeGrafter"/>
</dbReference>
<feature type="compositionally biased region" description="Basic residues" evidence="7">
    <location>
        <begin position="297"/>
        <end position="309"/>
    </location>
</feature>
<keyword evidence="4" id="KW-0508">mRNA splicing</keyword>
<sequence length="471" mass="51257">MAPRDRSYSRSPSRSRDRSGRYPTRSRSASPRQHQQSRQQSRSPTADRRSDHRDDYSRGRSPARRHGGRDDERPVLRDPSPSRGRSRTRSRTRSVTPPSRAVSRVARSTKVVVERLTKNVNEEHLWEIFGHYGEIEDMDLPIGRHTGTNRGTAYILYYHEADAESAISHMHEAKLDGATINVSIVLPRRKFSPSPPTARRGANFDPRLPPPNGSRRFGAPYGVGSRGGGDFGGGRGGRGRMSPGHGPPGGGGAGVAGRFGPRSDVYRPRSASRSRSPPAMGGGSRKVRSRSPPSKYSRSRSRSPPRRGGRGGGVGGRRRYDDYNEPDRRRSPSRGSYDGYNRGRDSFDDRHDRNPPNLILVASRQCTPTTPRTPERPPAAPLALALVLARLDGDDTSMADADVSAETVVAAARSREQRSRTGSPVRQAPRGVLLLLRVQDGVARRRAGTAASCCGAAAVGGEGDEGMDVDG</sequence>
<organism evidence="9 10">
    <name type="scientific">Phyllachora maydis</name>
    <dbReference type="NCBI Taxonomy" id="1825666"/>
    <lineage>
        <taxon>Eukaryota</taxon>
        <taxon>Fungi</taxon>
        <taxon>Dikarya</taxon>
        <taxon>Ascomycota</taxon>
        <taxon>Pezizomycotina</taxon>
        <taxon>Sordariomycetes</taxon>
        <taxon>Sordariomycetidae</taxon>
        <taxon>Phyllachorales</taxon>
        <taxon>Phyllachoraceae</taxon>
        <taxon>Phyllachora</taxon>
    </lineage>
</organism>
<keyword evidence="5" id="KW-0539">Nucleus</keyword>
<feature type="domain" description="RRM" evidence="8">
    <location>
        <begin position="109"/>
        <end position="187"/>
    </location>
</feature>
<comment type="subcellular location">
    <subcellularLocation>
        <location evidence="1">Nucleus</location>
    </subcellularLocation>
</comment>
<proteinExistence type="predicted"/>
<name>A0AAD9MFW6_9PEZI</name>
<keyword evidence="10" id="KW-1185">Reference proteome</keyword>
<evidence type="ECO:0000256" key="4">
    <source>
        <dbReference type="ARBA" id="ARBA00023187"/>
    </source>
</evidence>
<feature type="compositionally biased region" description="Basic and acidic residues" evidence="7">
    <location>
        <begin position="1"/>
        <end position="20"/>
    </location>
</feature>
<dbReference type="SMART" id="SM00360">
    <property type="entry name" value="RRM"/>
    <property type="match status" value="1"/>
</dbReference>
<feature type="compositionally biased region" description="Gly residues" evidence="7">
    <location>
        <begin position="224"/>
        <end position="236"/>
    </location>
</feature>
<accession>A0AAD9MFW6</accession>
<dbReference type="Gene3D" id="3.30.70.330">
    <property type="match status" value="1"/>
</dbReference>
<dbReference type="EMBL" id="JAQQPM010000009">
    <property type="protein sequence ID" value="KAK2074957.1"/>
    <property type="molecule type" value="Genomic_DNA"/>
</dbReference>
<comment type="caution">
    <text evidence="9">The sequence shown here is derived from an EMBL/GenBank/DDBJ whole genome shotgun (WGS) entry which is preliminary data.</text>
</comment>
<evidence type="ECO:0000313" key="9">
    <source>
        <dbReference type="EMBL" id="KAK2074957.1"/>
    </source>
</evidence>
<evidence type="ECO:0000259" key="8">
    <source>
        <dbReference type="PROSITE" id="PS50102"/>
    </source>
</evidence>
<dbReference type="GO" id="GO:0061574">
    <property type="term" value="C:ASAP complex"/>
    <property type="evidence" value="ECO:0007669"/>
    <property type="project" value="TreeGrafter"/>
</dbReference>
<reference evidence="9" key="1">
    <citation type="journal article" date="2023" name="Mol. Plant Microbe Interact.">
        <title>Elucidating the Obligate Nature and Biological Capacity of an Invasive Fungal Corn Pathogen.</title>
        <authorList>
            <person name="MacCready J.S."/>
            <person name="Roggenkamp E.M."/>
            <person name="Gdanetz K."/>
            <person name="Chilvers M.I."/>
        </authorList>
    </citation>
    <scope>NUCLEOTIDE SEQUENCE</scope>
    <source>
        <strain evidence="9">PM02</strain>
    </source>
</reference>
<dbReference type="InterPro" id="IPR035979">
    <property type="entry name" value="RBD_domain_sf"/>
</dbReference>
<evidence type="ECO:0000256" key="2">
    <source>
        <dbReference type="ARBA" id="ARBA00022664"/>
    </source>
</evidence>
<keyword evidence="2" id="KW-0507">mRNA processing</keyword>
<dbReference type="AlphaFoldDB" id="A0AAD9MFW6"/>
<evidence type="ECO:0000313" key="10">
    <source>
        <dbReference type="Proteomes" id="UP001217918"/>
    </source>
</evidence>
<feature type="region of interest" description="Disordered" evidence="7">
    <location>
        <begin position="189"/>
        <end position="356"/>
    </location>
</feature>
<gene>
    <name evidence="9" type="ORF">P8C59_009125</name>
</gene>
<dbReference type="InterPro" id="IPR012677">
    <property type="entry name" value="Nucleotide-bd_a/b_plait_sf"/>
</dbReference>
<evidence type="ECO:0000256" key="3">
    <source>
        <dbReference type="ARBA" id="ARBA00022884"/>
    </source>
</evidence>
<feature type="compositionally biased region" description="Basic and acidic residues" evidence="7">
    <location>
        <begin position="318"/>
        <end position="330"/>
    </location>
</feature>
<dbReference type="GO" id="GO:0005654">
    <property type="term" value="C:nucleoplasm"/>
    <property type="evidence" value="ECO:0007669"/>
    <property type="project" value="TreeGrafter"/>
</dbReference>
<feature type="compositionally biased region" description="Low complexity" evidence="7">
    <location>
        <begin position="258"/>
        <end position="279"/>
    </location>
</feature>
<evidence type="ECO:0000256" key="5">
    <source>
        <dbReference type="ARBA" id="ARBA00023242"/>
    </source>
</evidence>
<feature type="region of interest" description="Disordered" evidence="7">
    <location>
        <begin position="1"/>
        <end position="103"/>
    </location>
</feature>
<dbReference type="SUPFAM" id="SSF54928">
    <property type="entry name" value="RNA-binding domain, RBD"/>
    <property type="match status" value="1"/>
</dbReference>
<dbReference type="Pfam" id="PF00076">
    <property type="entry name" value="RRM_1"/>
    <property type="match status" value="1"/>
</dbReference>
<protein>
    <recommendedName>
        <fullName evidence="8">RRM domain-containing protein</fullName>
    </recommendedName>
</protein>
<dbReference type="InterPro" id="IPR034201">
    <property type="entry name" value="RNPS1_RRM"/>
</dbReference>
<dbReference type="Proteomes" id="UP001217918">
    <property type="component" value="Unassembled WGS sequence"/>
</dbReference>
<feature type="compositionally biased region" description="Gly residues" evidence="7">
    <location>
        <begin position="247"/>
        <end position="257"/>
    </location>
</feature>
<dbReference type="PANTHER" id="PTHR15481:SF0">
    <property type="entry name" value="LD23870P-RELATED"/>
    <property type="match status" value="1"/>
</dbReference>
<evidence type="ECO:0000256" key="7">
    <source>
        <dbReference type="SAM" id="MobiDB-lite"/>
    </source>
</evidence>
<dbReference type="PANTHER" id="PTHR15481">
    <property type="entry name" value="RIBONUCLEIC ACID BINDING PROTEIN S1"/>
    <property type="match status" value="1"/>
</dbReference>
<feature type="compositionally biased region" description="Basic and acidic residues" evidence="7">
    <location>
        <begin position="45"/>
        <end position="58"/>
    </location>
</feature>
<feature type="compositionally biased region" description="Low complexity" evidence="7">
    <location>
        <begin position="21"/>
        <end position="43"/>
    </location>
</feature>
<feature type="compositionally biased region" description="Basic and acidic residues" evidence="7">
    <location>
        <begin position="341"/>
        <end position="354"/>
    </location>
</feature>